<evidence type="ECO:0000313" key="1">
    <source>
        <dbReference type="EMBL" id="CAD6187096.1"/>
    </source>
</evidence>
<dbReference type="PANTHER" id="PTHR35017">
    <property type="entry name" value="PROTEIN CBG16223-RELATED"/>
    <property type="match status" value="1"/>
</dbReference>
<comment type="caution">
    <text evidence="1">The sequence shown here is derived from an EMBL/GenBank/DDBJ whole genome shotgun (WGS) entry which is preliminary data.</text>
</comment>
<keyword evidence="2" id="KW-1185">Reference proteome</keyword>
<protein>
    <submittedName>
        <fullName evidence="1">Uncharacterized protein</fullName>
    </submittedName>
</protein>
<proteinExistence type="predicted"/>
<dbReference type="Proteomes" id="UP000835052">
    <property type="component" value="Unassembled WGS sequence"/>
</dbReference>
<dbReference type="AlphaFoldDB" id="A0A8S1GTW8"/>
<evidence type="ECO:0000313" key="2">
    <source>
        <dbReference type="Proteomes" id="UP000835052"/>
    </source>
</evidence>
<name>A0A8S1GTW8_9PELO</name>
<dbReference type="PANTHER" id="PTHR35017:SF2">
    <property type="entry name" value="SHKT DOMAIN-CONTAINING PROTEIN"/>
    <property type="match status" value="1"/>
</dbReference>
<sequence length="210" mass="23639">MVGWQINDGKPWRRVALINDDNGVVVFLGVGNRNPFIIIPPTPATHILLAFLENPAAFRTSFIQIFDNTASLPCCRDRFGEQACQSLRKTHPALFEKRCLSDHDFHSIDCCSECRRYIVKNKISAENARVLFKAPSLCRDKHSVSFCRRFKATGMGKYSCADAEFAVRVCRHSCGYCNDELYAAQNAPRLCSADIGNETDIAFKLLRTPN</sequence>
<dbReference type="OrthoDB" id="5786286at2759"/>
<organism evidence="1 2">
    <name type="scientific">Caenorhabditis auriculariae</name>
    <dbReference type="NCBI Taxonomy" id="2777116"/>
    <lineage>
        <taxon>Eukaryota</taxon>
        <taxon>Metazoa</taxon>
        <taxon>Ecdysozoa</taxon>
        <taxon>Nematoda</taxon>
        <taxon>Chromadorea</taxon>
        <taxon>Rhabditida</taxon>
        <taxon>Rhabditina</taxon>
        <taxon>Rhabditomorpha</taxon>
        <taxon>Rhabditoidea</taxon>
        <taxon>Rhabditidae</taxon>
        <taxon>Peloderinae</taxon>
        <taxon>Caenorhabditis</taxon>
    </lineage>
</organism>
<accession>A0A8S1GTW8</accession>
<gene>
    <name evidence="1" type="ORF">CAUJ_LOCUS3015</name>
</gene>
<reference evidence="1" key="1">
    <citation type="submission" date="2020-10" db="EMBL/GenBank/DDBJ databases">
        <authorList>
            <person name="Kikuchi T."/>
        </authorList>
    </citation>
    <scope>NUCLEOTIDE SEQUENCE</scope>
    <source>
        <strain evidence="1">NKZ352</strain>
    </source>
</reference>
<dbReference type="EMBL" id="CAJGYM010000005">
    <property type="protein sequence ID" value="CAD6187096.1"/>
    <property type="molecule type" value="Genomic_DNA"/>
</dbReference>